<feature type="region of interest" description="Disordered" evidence="1">
    <location>
        <begin position="234"/>
        <end position="257"/>
    </location>
</feature>
<reference evidence="2 3" key="1">
    <citation type="journal article" date="2020" name="ISME J.">
        <title>Uncovering the hidden diversity of litter-decomposition mechanisms in mushroom-forming fungi.</title>
        <authorList>
            <person name="Floudas D."/>
            <person name="Bentzer J."/>
            <person name="Ahren D."/>
            <person name="Johansson T."/>
            <person name="Persson P."/>
            <person name="Tunlid A."/>
        </authorList>
    </citation>
    <scope>NUCLEOTIDE SEQUENCE [LARGE SCALE GENOMIC DNA]</scope>
    <source>
        <strain evidence="2 3">CBS 291.85</strain>
    </source>
</reference>
<dbReference type="Proteomes" id="UP000559256">
    <property type="component" value="Unassembled WGS sequence"/>
</dbReference>
<proteinExistence type="predicted"/>
<gene>
    <name evidence="2" type="ORF">D9758_004557</name>
</gene>
<dbReference type="EMBL" id="JAACJM010000002">
    <property type="protein sequence ID" value="KAF5374396.1"/>
    <property type="molecule type" value="Genomic_DNA"/>
</dbReference>
<dbReference type="AlphaFoldDB" id="A0A8H5H0D3"/>
<evidence type="ECO:0000313" key="2">
    <source>
        <dbReference type="EMBL" id="KAF5374396.1"/>
    </source>
</evidence>
<keyword evidence="3" id="KW-1185">Reference proteome</keyword>
<evidence type="ECO:0000313" key="3">
    <source>
        <dbReference type="Proteomes" id="UP000559256"/>
    </source>
</evidence>
<feature type="compositionally biased region" description="Polar residues" evidence="1">
    <location>
        <begin position="242"/>
        <end position="256"/>
    </location>
</feature>
<evidence type="ECO:0000256" key="1">
    <source>
        <dbReference type="SAM" id="MobiDB-lite"/>
    </source>
</evidence>
<accession>A0A8H5H0D3</accession>
<comment type="caution">
    <text evidence="2">The sequence shown here is derived from an EMBL/GenBank/DDBJ whole genome shotgun (WGS) entry which is preliminary data.</text>
</comment>
<name>A0A8H5H0D3_9AGAR</name>
<protein>
    <submittedName>
        <fullName evidence="2">Uncharacterized protein</fullName>
    </submittedName>
</protein>
<sequence>MRRAFVKADFRGKNKNRETFVAITENKNQPGRWPAQPEKPFHKRTTIQDMKRVILDERKGYTTTAPHPDSLVHVLNYGAITVSKAPAALKKTLPSNAAPITAPTMPTLATQELACFLPLVSALLDILIEDQCPESASQPNISQPINVLYTLINSMQTQDLLQVLQSSATRITGVICVYTPNPKHDGYKTIIIDSGTVGTTTPSLPFLDIPESKSIRLVVSPSVLTTTSKTAAPSSVATSSTLKQGSGDNAPLSTAGSVKRKHINTSAKQEEVILWLQDELKVQDNFDYEKDLLPLLSHLPLQNPDAAKLWTWIGKFVRKYNDRKCPVNKKSVMKVAIAQALSRRQTWLVGIEEGYHYISYYGAGGKSPNAEII</sequence>
<organism evidence="2 3">
    <name type="scientific">Tetrapyrgos nigripes</name>
    <dbReference type="NCBI Taxonomy" id="182062"/>
    <lineage>
        <taxon>Eukaryota</taxon>
        <taxon>Fungi</taxon>
        <taxon>Dikarya</taxon>
        <taxon>Basidiomycota</taxon>
        <taxon>Agaricomycotina</taxon>
        <taxon>Agaricomycetes</taxon>
        <taxon>Agaricomycetidae</taxon>
        <taxon>Agaricales</taxon>
        <taxon>Marasmiineae</taxon>
        <taxon>Marasmiaceae</taxon>
        <taxon>Tetrapyrgos</taxon>
    </lineage>
</organism>